<accession>A0A286EB87</accession>
<dbReference type="AlphaFoldDB" id="A0A286EB87"/>
<feature type="transmembrane region" description="Helical" evidence="1">
    <location>
        <begin position="54"/>
        <end position="73"/>
    </location>
</feature>
<name>A0A286EB87_9NEIS</name>
<feature type="transmembrane region" description="Helical" evidence="1">
    <location>
        <begin position="85"/>
        <end position="103"/>
    </location>
</feature>
<dbReference type="OrthoDB" id="8611558at2"/>
<organism evidence="2 3">
    <name type="scientific">Alysiella filiformis DSM 16848</name>
    <dbReference type="NCBI Taxonomy" id="1120981"/>
    <lineage>
        <taxon>Bacteria</taxon>
        <taxon>Pseudomonadati</taxon>
        <taxon>Pseudomonadota</taxon>
        <taxon>Betaproteobacteria</taxon>
        <taxon>Neisseriales</taxon>
        <taxon>Neisseriaceae</taxon>
        <taxon>Alysiella</taxon>
    </lineage>
</organism>
<keyword evidence="1" id="KW-1133">Transmembrane helix</keyword>
<protein>
    <submittedName>
        <fullName evidence="2">Uncharacterized protein</fullName>
    </submittedName>
</protein>
<evidence type="ECO:0000256" key="1">
    <source>
        <dbReference type="SAM" id="Phobius"/>
    </source>
</evidence>
<dbReference type="EMBL" id="OCNF01000007">
    <property type="protein sequence ID" value="SOD68140.1"/>
    <property type="molecule type" value="Genomic_DNA"/>
</dbReference>
<keyword evidence="3" id="KW-1185">Reference proteome</keyword>
<evidence type="ECO:0000313" key="3">
    <source>
        <dbReference type="Proteomes" id="UP000219669"/>
    </source>
</evidence>
<dbReference type="Proteomes" id="UP000219669">
    <property type="component" value="Unassembled WGS sequence"/>
</dbReference>
<sequence>MNGSFMLMAFAVGFWCIWSANRDVNSLLEAIGLNVMAIVVKAIMEWNGAPNFDTVMLATWGALWIYTVFVLEMVERFSSSMGKNLTIAVLGSIGWFGIAQYLFSADGQKMVAGWVS</sequence>
<reference evidence="2 3" key="1">
    <citation type="submission" date="2017-09" db="EMBL/GenBank/DDBJ databases">
        <authorList>
            <person name="Ehlers B."/>
            <person name="Leendertz F.H."/>
        </authorList>
    </citation>
    <scope>NUCLEOTIDE SEQUENCE [LARGE SCALE GENOMIC DNA]</scope>
    <source>
        <strain evidence="2 3">DSM 16848</strain>
    </source>
</reference>
<gene>
    <name evidence="2" type="ORF">SAMN02746062_01145</name>
</gene>
<proteinExistence type="predicted"/>
<keyword evidence="1" id="KW-0472">Membrane</keyword>
<evidence type="ECO:0000313" key="2">
    <source>
        <dbReference type="EMBL" id="SOD68140.1"/>
    </source>
</evidence>
<dbReference type="RefSeq" id="WP_097114192.1">
    <property type="nucleotide sequence ID" value="NZ_CP083931.1"/>
</dbReference>
<keyword evidence="1" id="KW-0812">Transmembrane</keyword>